<sequence length="36" mass="4156">MSQLQNAAQDNQLQLYLLTVAKLFVTIKNNNTFLMQ</sequence>
<dbReference type="AlphaFoldDB" id="A0A9E7GE93"/>
<reference evidence="1" key="1">
    <citation type="submission" date="2022-05" db="EMBL/GenBank/DDBJ databases">
        <title>The Musa troglodytarum L. genome provides insights into the mechanism of non-climacteric behaviour and enrichment of carotenoids.</title>
        <authorList>
            <person name="Wang J."/>
        </authorList>
    </citation>
    <scope>NUCLEOTIDE SEQUENCE</scope>
    <source>
        <tissue evidence="1">Leaf</tissue>
    </source>
</reference>
<gene>
    <name evidence="1" type="ORF">MUK42_02292</name>
</gene>
<evidence type="ECO:0000313" key="1">
    <source>
        <dbReference type="EMBL" id="URE10937.1"/>
    </source>
</evidence>
<dbReference type="Proteomes" id="UP001055439">
    <property type="component" value="Chromosome 6"/>
</dbReference>
<dbReference type="EMBL" id="CP097508">
    <property type="protein sequence ID" value="URE10937.1"/>
    <property type="molecule type" value="Genomic_DNA"/>
</dbReference>
<organism evidence="1 2">
    <name type="scientific">Musa troglodytarum</name>
    <name type="common">fe'i banana</name>
    <dbReference type="NCBI Taxonomy" id="320322"/>
    <lineage>
        <taxon>Eukaryota</taxon>
        <taxon>Viridiplantae</taxon>
        <taxon>Streptophyta</taxon>
        <taxon>Embryophyta</taxon>
        <taxon>Tracheophyta</taxon>
        <taxon>Spermatophyta</taxon>
        <taxon>Magnoliopsida</taxon>
        <taxon>Liliopsida</taxon>
        <taxon>Zingiberales</taxon>
        <taxon>Musaceae</taxon>
        <taxon>Musa</taxon>
    </lineage>
</organism>
<keyword evidence="2" id="KW-1185">Reference proteome</keyword>
<proteinExistence type="predicted"/>
<protein>
    <submittedName>
        <fullName evidence="1">Uncharacterized protein</fullName>
    </submittedName>
</protein>
<accession>A0A9E7GE93</accession>
<evidence type="ECO:0000313" key="2">
    <source>
        <dbReference type="Proteomes" id="UP001055439"/>
    </source>
</evidence>
<name>A0A9E7GE93_9LILI</name>